<accession>A1BD44</accession>
<proteinExistence type="predicted"/>
<gene>
    <name evidence="2" type="ordered locus">Cpha266_0255</name>
</gene>
<keyword evidence="3" id="KW-1185">Reference proteome</keyword>
<dbReference type="Pfam" id="PF01797">
    <property type="entry name" value="Y1_Tnp"/>
    <property type="match status" value="1"/>
</dbReference>
<dbReference type="InterPro" id="IPR036515">
    <property type="entry name" value="Transposase_17_sf"/>
</dbReference>
<feature type="domain" description="Transposase IS200-like" evidence="1">
    <location>
        <begin position="1"/>
        <end position="84"/>
    </location>
</feature>
<protein>
    <recommendedName>
        <fullName evidence="1">Transposase IS200-like domain-containing protein</fullName>
    </recommendedName>
</protein>
<dbReference type="RefSeq" id="WP_011744161.1">
    <property type="nucleotide sequence ID" value="NC_008639.1"/>
</dbReference>
<dbReference type="AlphaFoldDB" id="A1BD44"/>
<sequence>MGSVVLKTETNIYAWALMTNHAHILLKSGQPGLSAFMRKFLIGYSISYNRRHDRHGHLFQNRYKSIVCEEDACFLKLVSYIHLNPLWAGLVRSFEELEHYPWSGHAAVMGRKAYDWQDSDYVLGYFGKRVGSARTAYLECMQQEGKLSRQPELTGGGLIRSAGGWSEVLSMKRRGERQFSDDRILGSGDFAQEVIAEADASVREKVSLAKRRSEVIEMIERCCARHGVSRQSLESGCRRKEFSEIRKELAMMLVFETGLSYAETAPLLGVSASAVCQIIKTGTDSCRM</sequence>
<dbReference type="EMBL" id="CP000492">
    <property type="protein sequence ID" value="ABL64321.1"/>
    <property type="molecule type" value="Genomic_DNA"/>
</dbReference>
<dbReference type="KEGG" id="cph:Cpha266_0255"/>
<name>A1BD44_CHLPD</name>
<dbReference type="eggNOG" id="COG1943">
    <property type="taxonomic scope" value="Bacteria"/>
</dbReference>
<dbReference type="Proteomes" id="UP000008701">
    <property type="component" value="Chromosome"/>
</dbReference>
<evidence type="ECO:0000313" key="3">
    <source>
        <dbReference type="Proteomes" id="UP000008701"/>
    </source>
</evidence>
<dbReference type="HOGENOM" id="CLU_068226_0_1_10"/>
<dbReference type="SUPFAM" id="SSF143422">
    <property type="entry name" value="Transposase IS200-like"/>
    <property type="match status" value="1"/>
</dbReference>
<dbReference type="PANTHER" id="PTHR34322">
    <property type="entry name" value="TRANSPOSASE, Y1_TNP DOMAIN-CONTAINING"/>
    <property type="match status" value="1"/>
</dbReference>
<dbReference type="SMART" id="SM01321">
    <property type="entry name" value="Y1_Tnp"/>
    <property type="match status" value="1"/>
</dbReference>
<dbReference type="Gene3D" id="3.30.70.1290">
    <property type="entry name" value="Transposase IS200-like"/>
    <property type="match status" value="1"/>
</dbReference>
<dbReference type="PANTHER" id="PTHR34322:SF2">
    <property type="entry name" value="TRANSPOSASE IS200-LIKE DOMAIN-CONTAINING PROTEIN"/>
    <property type="match status" value="1"/>
</dbReference>
<reference evidence="2 3" key="1">
    <citation type="submission" date="2006-12" db="EMBL/GenBank/DDBJ databases">
        <title>Complete sequence of Chlorobium phaeobacteroides DSM 266.</title>
        <authorList>
            <consortium name="US DOE Joint Genome Institute"/>
            <person name="Copeland A."/>
            <person name="Lucas S."/>
            <person name="Lapidus A."/>
            <person name="Barry K."/>
            <person name="Detter J.C."/>
            <person name="Glavina del Rio T."/>
            <person name="Hammon N."/>
            <person name="Israni S."/>
            <person name="Pitluck S."/>
            <person name="Goltsman E."/>
            <person name="Schmutz J."/>
            <person name="Larimer F."/>
            <person name="Land M."/>
            <person name="Hauser L."/>
            <person name="Mikhailova N."/>
            <person name="Li T."/>
            <person name="Overmann J."/>
            <person name="Bryant D.A."/>
            <person name="Richardson P."/>
        </authorList>
    </citation>
    <scope>NUCLEOTIDE SEQUENCE [LARGE SCALE GENOMIC DNA]</scope>
    <source>
        <strain evidence="2 3">DSM 266</strain>
    </source>
</reference>
<dbReference type="InterPro" id="IPR002686">
    <property type="entry name" value="Transposase_17"/>
</dbReference>
<dbReference type="GO" id="GO:0004803">
    <property type="term" value="F:transposase activity"/>
    <property type="evidence" value="ECO:0007669"/>
    <property type="project" value="InterPro"/>
</dbReference>
<evidence type="ECO:0000259" key="1">
    <source>
        <dbReference type="SMART" id="SM01321"/>
    </source>
</evidence>
<dbReference type="GO" id="GO:0003677">
    <property type="term" value="F:DNA binding"/>
    <property type="evidence" value="ECO:0007669"/>
    <property type="project" value="InterPro"/>
</dbReference>
<dbReference type="GO" id="GO:0006313">
    <property type="term" value="P:DNA transposition"/>
    <property type="evidence" value="ECO:0007669"/>
    <property type="project" value="InterPro"/>
</dbReference>
<organism evidence="2 3">
    <name type="scientific">Chlorobium phaeobacteroides (strain DSM 266 / SMG 266 / 2430)</name>
    <dbReference type="NCBI Taxonomy" id="290317"/>
    <lineage>
        <taxon>Bacteria</taxon>
        <taxon>Pseudomonadati</taxon>
        <taxon>Chlorobiota</taxon>
        <taxon>Chlorobiia</taxon>
        <taxon>Chlorobiales</taxon>
        <taxon>Chlorobiaceae</taxon>
        <taxon>Chlorobium/Pelodictyon group</taxon>
        <taxon>Chlorobium</taxon>
    </lineage>
</organism>
<evidence type="ECO:0000313" key="2">
    <source>
        <dbReference type="EMBL" id="ABL64321.1"/>
    </source>
</evidence>